<dbReference type="GO" id="GO:0030007">
    <property type="term" value="P:intracellular potassium ion homeostasis"/>
    <property type="evidence" value="ECO:0007669"/>
    <property type="project" value="TreeGrafter"/>
</dbReference>
<dbReference type="GO" id="GO:0036376">
    <property type="term" value="P:sodium ion export across plasma membrane"/>
    <property type="evidence" value="ECO:0007669"/>
    <property type="project" value="TreeGrafter"/>
</dbReference>
<dbReference type="Pfam" id="PF00287">
    <property type="entry name" value="Na_K-ATPase"/>
    <property type="match status" value="1"/>
</dbReference>
<keyword evidence="4" id="KW-0735">Signal-anchor</keyword>
<dbReference type="AlphaFoldDB" id="A0A1I7WMW5"/>
<evidence type="ECO:0000313" key="9">
    <source>
        <dbReference type="WBParaSite" id="Hba_06490"/>
    </source>
</evidence>
<feature type="compositionally biased region" description="Polar residues" evidence="7">
    <location>
        <begin position="34"/>
        <end position="51"/>
    </location>
</feature>
<keyword evidence="5" id="KW-1133">Transmembrane helix</keyword>
<dbReference type="PANTHER" id="PTHR11523">
    <property type="entry name" value="SODIUM/POTASSIUM-DEPENDENT ATPASE BETA SUBUNIT"/>
    <property type="match status" value="1"/>
</dbReference>
<comment type="similarity">
    <text evidence="2">Belongs to the X(+)/potassium ATPases subunit beta family.</text>
</comment>
<evidence type="ECO:0000313" key="8">
    <source>
        <dbReference type="Proteomes" id="UP000095283"/>
    </source>
</evidence>
<dbReference type="Proteomes" id="UP000095283">
    <property type="component" value="Unplaced"/>
</dbReference>
<dbReference type="InterPro" id="IPR000402">
    <property type="entry name" value="Na/K_ATPase_sub_beta"/>
</dbReference>
<organism evidence="8 9">
    <name type="scientific">Heterorhabditis bacteriophora</name>
    <name type="common">Entomopathogenic nematode worm</name>
    <dbReference type="NCBI Taxonomy" id="37862"/>
    <lineage>
        <taxon>Eukaryota</taxon>
        <taxon>Metazoa</taxon>
        <taxon>Ecdysozoa</taxon>
        <taxon>Nematoda</taxon>
        <taxon>Chromadorea</taxon>
        <taxon>Rhabditida</taxon>
        <taxon>Rhabditina</taxon>
        <taxon>Rhabditomorpha</taxon>
        <taxon>Strongyloidea</taxon>
        <taxon>Heterorhabditidae</taxon>
        <taxon>Heterorhabditis</taxon>
    </lineage>
</organism>
<keyword evidence="6" id="KW-0472">Membrane</keyword>
<sequence length="253" mass="28927">MFSLEKQSECEKTGANESISKSDRLSSSRRVIRSESTNRSIATRTTGQTLIRGQKKNSGEEFDKGLLEWKLFFEPNPAHFHEKSHNLIEFSSHKESSYTNLIARYKKILQEQYVTKAKSCNEQDEASNSRSTSASVCRVERENNSSLGYGECALTMENLEETHMGFKSGEPCIMLRLTKNNATVEILPINGIGSCAFPFWNQPEYQQPFAMLKLRNLSYGRTELRCYAKHEKLARLDDGSMNEVKMILDRKQN</sequence>
<evidence type="ECO:0000256" key="7">
    <source>
        <dbReference type="SAM" id="MobiDB-lite"/>
    </source>
</evidence>
<keyword evidence="3" id="KW-0812">Transmembrane</keyword>
<dbReference type="Gene3D" id="2.60.40.1660">
    <property type="entry name" value="Na, k-atpase alpha subunit"/>
    <property type="match status" value="2"/>
</dbReference>
<dbReference type="InterPro" id="IPR038702">
    <property type="entry name" value="Na/K_ATPase_sub_beta_sf"/>
</dbReference>
<evidence type="ECO:0000256" key="2">
    <source>
        <dbReference type="ARBA" id="ARBA00005876"/>
    </source>
</evidence>
<keyword evidence="8" id="KW-1185">Reference proteome</keyword>
<dbReference type="GO" id="GO:0006883">
    <property type="term" value="P:intracellular sodium ion homeostasis"/>
    <property type="evidence" value="ECO:0007669"/>
    <property type="project" value="TreeGrafter"/>
</dbReference>
<dbReference type="WBParaSite" id="Hba_06490">
    <property type="protein sequence ID" value="Hba_06490"/>
    <property type="gene ID" value="Hba_06490"/>
</dbReference>
<feature type="compositionally biased region" description="Basic and acidic residues" evidence="7">
    <location>
        <begin position="1"/>
        <end position="26"/>
    </location>
</feature>
<proteinExistence type="inferred from homology"/>
<evidence type="ECO:0000256" key="3">
    <source>
        <dbReference type="ARBA" id="ARBA00022692"/>
    </source>
</evidence>
<reference evidence="9" key="1">
    <citation type="submission" date="2016-11" db="UniProtKB">
        <authorList>
            <consortium name="WormBaseParasite"/>
        </authorList>
    </citation>
    <scope>IDENTIFICATION</scope>
</reference>
<dbReference type="GO" id="GO:1990573">
    <property type="term" value="P:potassium ion import across plasma membrane"/>
    <property type="evidence" value="ECO:0007669"/>
    <property type="project" value="TreeGrafter"/>
</dbReference>
<dbReference type="GO" id="GO:0001671">
    <property type="term" value="F:ATPase activator activity"/>
    <property type="evidence" value="ECO:0007669"/>
    <property type="project" value="TreeGrafter"/>
</dbReference>
<accession>A0A1I7WMW5</accession>
<dbReference type="GO" id="GO:0005890">
    <property type="term" value="C:sodium:potassium-exchanging ATPase complex"/>
    <property type="evidence" value="ECO:0007669"/>
    <property type="project" value="InterPro"/>
</dbReference>
<comment type="subcellular location">
    <subcellularLocation>
        <location evidence="1">Membrane</location>
        <topology evidence="1">Single-pass type II membrane protein</topology>
    </subcellularLocation>
</comment>
<evidence type="ECO:0000256" key="5">
    <source>
        <dbReference type="ARBA" id="ARBA00022989"/>
    </source>
</evidence>
<evidence type="ECO:0000256" key="6">
    <source>
        <dbReference type="ARBA" id="ARBA00023136"/>
    </source>
</evidence>
<dbReference type="PANTHER" id="PTHR11523:SF52">
    <property type="entry name" value="SODIUM_POTASSIUM-TRANSPORTING ATPASE SUBUNIT BETA"/>
    <property type="match status" value="1"/>
</dbReference>
<evidence type="ECO:0000256" key="4">
    <source>
        <dbReference type="ARBA" id="ARBA00022968"/>
    </source>
</evidence>
<protein>
    <submittedName>
        <fullName evidence="9">Uncharacterized protein</fullName>
    </submittedName>
</protein>
<evidence type="ECO:0000256" key="1">
    <source>
        <dbReference type="ARBA" id="ARBA00004606"/>
    </source>
</evidence>
<name>A0A1I7WMW5_HETBA</name>
<feature type="region of interest" description="Disordered" evidence="7">
    <location>
        <begin position="1"/>
        <end position="57"/>
    </location>
</feature>